<accession>A0A0L0F5R3</accession>
<feature type="region of interest" description="Disordered" evidence="1">
    <location>
        <begin position="199"/>
        <end position="232"/>
    </location>
</feature>
<evidence type="ECO:0000313" key="2">
    <source>
        <dbReference type="EMBL" id="KNC71969.1"/>
    </source>
</evidence>
<proteinExistence type="predicted"/>
<gene>
    <name evidence="2" type="ORF">SARC_15482</name>
</gene>
<feature type="non-terminal residue" evidence="2">
    <location>
        <position position="466"/>
    </location>
</feature>
<keyword evidence="3" id="KW-1185">Reference proteome</keyword>
<dbReference type="RefSeq" id="XP_014145871.1">
    <property type="nucleotide sequence ID" value="XM_014290396.1"/>
</dbReference>
<dbReference type="Proteomes" id="UP000054560">
    <property type="component" value="Unassembled WGS sequence"/>
</dbReference>
<name>A0A0L0F5R3_9EUKA</name>
<organism evidence="2 3">
    <name type="scientific">Sphaeroforma arctica JP610</name>
    <dbReference type="NCBI Taxonomy" id="667725"/>
    <lineage>
        <taxon>Eukaryota</taxon>
        <taxon>Ichthyosporea</taxon>
        <taxon>Ichthyophonida</taxon>
        <taxon>Sphaeroforma</taxon>
    </lineage>
</organism>
<feature type="compositionally biased region" description="Polar residues" evidence="1">
    <location>
        <begin position="262"/>
        <end position="272"/>
    </location>
</feature>
<feature type="compositionally biased region" description="Basic and acidic residues" evidence="1">
    <location>
        <begin position="453"/>
        <end position="466"/>
    </location>
</feature>
<feature type="compositionally biased region" description="Low complexity" evidence="1">
    <location>
        <begin position="324"/>
        <end position="338"/>
    </location>
</feature>
<feature type="non-terminal residue" evidence="2">
    <location>
        <position position="1"/>
    </location>
</feature>
<feature type="compositionally biased region" description="Polar residues" evidence="1">
    <location>
        <begin position="74"/>
        <end position="95"/>
    </location>
</feature>
<feature type="compositionally biased region" description="Low complexity" evidence="1">
    <location>
        <begin position="420"/>
        <end position="434"/>
    </location>
</feature>
<dbReference type="AlphaFoldDB" id="A0A0L0F5R3"/>
<feature type="region of interest" description="Disordered" evidence="1">
    <location>
        <begin position="251"/>
        <end position="367"/>
    </location>
</feature>
<feature type="region of interest" description="Disordered" evidence="1">
    <location>
        <begin position="397"/>
        <end position="466"/>
    </location>
</feature>
<feature type="region of interest" description="Disordered" evidence="1">
    <location>
        <begin position="72"/>
        <end position="95"/>
    </location>
</feature>
<evidence type="ECO:0000313" key="3">
    <source>
        <dbReference type="Proteomes" id="UP000054560"/>
    </source>
</evidence>
<reference evidence="2 3" key="1">
    <citation type="submission" date="2011-02" db="EMBL/GenBank/DDBJ databases">
        <title>The Genome Sequence of Sphaeroforma arctica JP610.</title>
        <authorList>
            <consortium name="The Broad Institute Genome Sequencing Platform"/>
            <person name="Russ C."/>
            <person name="Cuomo C."/>
            <person name="Young S.K."/>
            <person name="Zeng Q."/>
            <person name="Gargeya S."/>
            <person name="Alvarado L."/>
            <person name="Berlin A."/>
            <person name="Chapman S.B."/>
            <person name="Chen Z."/>
            <person name="Freedman E."/>
            <person name="Gellesch M."/>
            <person name="Goldberg J."/>
            <person name="Griggs A."/>
            <person name="Gujja S."/>
            <person name="Heilman E."/>
            <person name="Heiman D."/>
            <person name="Howarth C."/>
            <person name="Mehta T."/>
            <person name="Neiman D."/>
            <person name="Pearson M."/>
            <person name="Roberts A."/>
            <person name="Saif S."/>
            <person name="Shea T."/>
            <person name="Shenoy N."/>
            <person name="Sisk P."/>
            <person name="Stolte C."/>
            <person name="Sykes S."/>
            <person name="White J."/>
            <person name="Yandava C."/>
            <person name="Burger G."/>
            <person name="Gray M.W."/>
            <person name="Holland P.W.H."/>
            <person name="King N."/>
            <person name="Lang F.B.F."/>
            <person name="Roger A.J."/>
            <person name="Ruiz-Trillo I."/>
            <person name="Haas B."/>
            <person name="Nusbaum C."/>
            <person name="Birren B."/>
        </authorList>
    </citation>
    <scope>NUCLEOTIDE SEQUENCE [LARGE SCALE GENOMIC DNA]</scope>
    <source>
        <strain evidence="2 3">JP610</strain>
    </source>
</reference>
<feature type="compositionally biased region" description="Low complexity" evidence="1">
    <location>
        <begin position="223"/>
        <end position="232"/>
    </location>
</feature>
<dbReference type="GeneID" id="25915986"/>
<feature type="compositionally biased region" description="Polar residues" evidence="1">
    <location>
        <begin position="397"/>
        <end position="416"/>
    </location>
</feature>
<protein>
    <submittedName>
        <fullName evidence="2">Uncharacterized protein</fullName>
    </submittedName>
</protein>
<evidence type="ECO:0000256" key="1">
    <source>
        <dbReference type="SAM" id="MobiDB-lite"/>
    </source>
</evidence>
<sequence>VYDWVSHKTVCIWKKEQDKLKAKRLTHNSGPRAPVVLDAESQASPTVEAPHCQSYTTFTEATTPTKAKTVARTNSDTTLTTTPVSPKAQRSVSDNLKSHTSASAALEGAREPTVIGGAMYASSTLSSDPHARITLTKPSAITPQWPKTTPIPHSRVETSSFVRKDVHKLQANIIEDVVLDGSGSDTTSVANFYKQYNQRINPDAPDKKPEGINLSAKGHPRITANPNAAADTNTHTQQYVDLDLVTETSEHVPVKSAGSDGSVRTPSPIRTSRQGRHRRIISDSDDYGDATKRTLQNDGGESKRHKHSKSGSPRASVLPGVGITTDNAATTARSRTSTQPSVQSDPLPAPASFVKKQAPGETPRPLVSRGECVDITQNDDQDLSTERAAGVTGMLVSSQPRVPATRTSARPLTTTVKDVLSSTSGSKSLESGISAGSLEDTVSGTKDSAVATRDTREETMDETGHH</sequence>
<dbReference type="EMBL" id="KQ247774">
    <property type="protein sequence ID" value="KNC71969.1"/>
    <property type="molecule type" value="Genomic_DNA"/>
</dbReference>